<dbReference type="OrthoDB" id="9799585at2"/>
<dbReference type="Proteomes" id="UP000219559">
    <property type="component" value="Unassembled WGS sequence"/>
</dbReference>
<dbReference type="RefSeq" id="WP_097441053.1">
    <property type="nucleotide sequence ID" value="NZ_KZ300477.1"/>
</dbReference>
<accession>A0A2A4G5C3</accession>
<gene>
    <name evidence="6" type="ORF">B7P33_16840</name>
</gene>
<dbReference type="Pfam" id="PF02674">
    <property type="entry name" value="Colicin_V"/>
    <property type="match status" value="1"/>
</dbReference>
<comment type="subcellular location">
    <subcellularLocation>
        <location evidence="1">Membrane</location>
        <topology evidence="1">Multi-pass membrane protein</topology>
    </subcellularLocation>
</comment>
<dbReference type="PANTHER" id="PTHR37306">
    <property type="entry name" value="COLICIN V PRODUCTION PROTEIN"/>
    <property type="match status" value="1"/>
</dbReference>
<keyword evidence="3 5" id="KW-1133">Transmembrane helix</keyword>
<organism evidence="6 7">
    <name type="scientific">Sediminicola luteus</name>
    <dbReference type="NCBI Taxonomy" id="319238"/>
    <lineage>
        <taxon>Bacteria</taxon>
        <taxon>Pseudomonadati</taxon>
        <taxon>Bacteroidota</taxon>
        <taxon>Flavobacteriia</taxon>
        <taxon>Flavobacteriales</taxon>
        <taxon>Flavobacteriaceae</taxon>
        <taxon>Sediminicola</taxon>
    </lineage>
</organism>
<evidence type="ECO:0000256" key="1">
    <source>
        <dbReference type="ARBA" id="ARBA00004141"/>
    </source>
</evidence>
<evidence type="ECO:0000256" key="4">
    <source>
        <dbReference type="ARBA" id="ARBA00023136"/>
    </source>
</evidence>
<dbReference type="GO" id="GO:0016020">
    <property type="term" value="C:membrane"/>
    <property type="evidence" value="ECO:0007669"/>
    <property type="project" value="UniProtKB-SubCell"/>
</dbReference>
<dbReference type="GO" id="GO:0009403">
    <property type="term" value="P:toxin biosynthetic process"/>
    <property type="evidence" value="ECO:0007669"/>
    <property type="project" value="InterPro"/>
</dbReference>
<dbReference type="AlphaFoldDB" id="A0A2A4G5C3"/>
<evidence type="ECO:0000256" key="5">
    <source>
        <dbReference type="SAM" id="Phobius"/>
    </source>
</evidence>
<sequence>MPILDIVIGILLFWGLYKGFSNGLFVELASLVALIAGIFGAIHFSYIAEDYLHQNMEWDSQYIKILAFVITFAAIVIGVSMAGKLLTKIADFAMLGGLNKLLGAVFGALKNAVIIGALIIFFHNTLLQWGWVDKEIIEESVFYEPIKDIGDFIFDAVLRDTDEPLLEV</sequence>
<dbReference type="EMBL" id="NBWU01000007">
    <property type="protein sequence ID" value="PCE62942.1"/>
    <property type="molecule type" value="Genomic_DNA"/>
</dbReference>
<keyword evidence="2 5" id="KW-0812">Transmembrane</keyword>
<evidence type="ECO:0000256" key="3">
    <source>
        <dbReference type="ARBA" id="ARBA00022989"/>
    </source>
</evidence>
<evidence type="ECO:0000256" key="2">
    <source>
        <dbReference type="ARBA" id="ARBA00022692"/>
    </source>
</evidence>
<protein>
    <submittedName>
        <fullName evidence="6">Colicin V production protein</fullName>
    </submittedName>
</protein>
<keyword evidence="7" id="KW-1185">Reference proteome</keyword>
<feature type="transmembrane region" description="Helical" evidence="5">
    <location>
        <begin position="101"/>
        <end position="122"/>
    </location>
</feature>
<dbReference type="InterPro" id="IPR003825">
    <property type="entry name" value="Colicin-V_CvpA"/>
</dbReference>
<feature type="transmembrane region" description="Helical" evidence="5">
    <location>
        <begin position="62"/>
        <end position="81"/>
    </location>
</feature>
<evidence type="ECO:0000313" key="6">
    <source>
        <dbReference type="EMBL" id="PCE62942.1"/>
    </source>
</evidence>
<proteinExistence type="predicted"/>
<keyword evidence="4 5" id="KW-0472">Membrane</keyword>
<dbReference type="PANTHER" id="PTHR37306:SF1">
    <property type="entry name" value="COLICIN V PRODUCTION PROTEIN"/>
    <property type="match status" value="1"/>
</dbReference>
<comment type="caution">
    <text evidence="6">The sequence shown here is derived from an EMBL/GenBank/DDBJ whole genome shotgun (WGS) entry which is preliminary data.</text>
</comment>
<reference evidence="6 7" key="1">
    <citation type="submission" date="2017-04" db="EMBL/GenBank/DDBJ databases">
        <title>A new member of the family Flavobacteriaceae isolated from ascidians.</title>
        <authorList>
            <person name="Chen L."/>
        </authorList>
    </citation>
    <scope>NUCLEOTIDE SEQUENCE [LARGE SCALE GENOMIC DNA]</scope>
    <source>
        <strain evidence="6 7">HQA918</strain>
    </source>
</reference>
<name>A0A2A4G5C3_9FLAO</name>
<feature type="transmembrane region" description="Helical" evidence="5">
    <location>
        <begin position="20"/>
        <end position="42"/>
    </location>
</feature>
<evidence type="ECO:0000313" key="7">
    <source>
        <dbReference type="Proteomes" id="UP000219559"/>
    </source>
</evidence>